<reference evidence="4 5" key="1">
    <citation type="submission" date="2023-01" db="EMBL/GenBank/DDBJ databases">
        <authorList>
            <person name="Kreplak J."/>
        </authorList>
    </citation>
    <scope>NUCLEOTIDE SEQUENCE [LARGE SCALE GENOMIC DNA]</scope>
</reference>
<dbReference type="InterPro" id="IPR040256">
    <property type="entry name" value="At4g02000-like"/>
</dbReference>
<evidence type="ECO:0008006" key="6">
    <source>
        <dbReference type="Google" id="ProtNLM"/>
    </source>
</evidence>
<evidence type="ECO:0000259" key="3">
    <source>
        <dbReference type="Pfam" id="PF14392"/>
    </source>
</evidence>
<keyword evidence="5" id="KW-1185">Reference proteome</keyword>
<dbReference type="PANTHER" id="PTHR31286:SF167">
    <property type="entry name" value="OS09G0268800 PROTEIN"/>
    <property type="match status" value="1"/>
</dbReference>
<proteinExistence type="predicted"/>
<feature type="region of interest" description="Disordered" evidence="1">
    <location>
        <begin position="234"/>
        <end position="256"/>
    </location>
</feature>
<dbReference type="Pfam" id="PF14111">
    <property type="entry name" value="DUF4283"/>
    <property type="match status" value="1"/>
</dbReference>
<dbReference type="Pfam" id="PF14392">
    <property type="entry name" value="zf-CCHC_4"/>
    <property type="match status" value="1"/>
</dbReference>
<dbReference type="AlphaFoldDB" id="A0AAV1A848"/>
<feature type="domain" description="DUF4283" evidence="2">
    <location>
        <begin position="27"/>
        <end position="110"/>
    </location>
</feature>
<accession>A0AAV1A848</accession>
<dbReference type="PANTHER" id="PTHR31286">
    <property type="entry name" value="GLYCINE-RICH CELL WALL STRUCTURAL PROTEIN 1.8-LIKE"/>
    <property type="match status" value="1"/>
</dbReference>
<evidence type="ECO:0000313" key="4">
    <source>
        <dbReference type="EMBL" id="CAI8606586.1"/>
    </source>
</evidence>
<dbReference type="Proteomes" id="UP001157006">
    <property type="component" value="Chromosome 3"/>
</dbReference>
<gene>
    <name evidence="4" type="ORF">VFH_III237160</name>
</gene>
<dbReference type="EMBL" id="OX451738">
    <property type="protein sequence ID" value="CAI8606586.1"/>
    <property type="molecule type" value="Genomic_DNA"/>
</dbReference>
<feature type="domain" description="Zinc knuckle CX2CX4HX4C" evidence="3">
    <location>
        <begin position="168"/>
        <end position="213"/>
    </location>
</feature>
<name>A0AAV1A848_VICFA</name>
<evidence type="ECO:0000256" key="1">
    <source>
        <dbReference type="SAM" id="MobiDB-lite"/>
    </source>
</evidence>
<dbReference type="InterPro" id="IPR025558">
    <property type="entry name" value="DUF4283"/>
</dbReference>
<organism evidence="4 5">
    <name type="scientific">Vicia faba</name>
    <name type="common">Broad bean</name>
    <name type="synonym">Faba vulgaris</name>
    <dbReference type="NCBI Taxonomy" id="3906"/>
    <lineage>
        <taxon>Eukaryota</taxon>
        <taxon>Viridiplantae</taxon>
        <taxon>Streptophyta</taxon>
        <taxon>Embryophyta</taxon>
        <taxon>Tracheophyta</taxon>
        <taxon>Spermatophyta</taxon>
        <taxon>Magnoliopsida</taxon>
        <taxon>eudicotyledons</taxon>
        <taxon>Gunneridae</taxon>
        <taxon>Pentapetalae</taxon>
        <taxon>rosids</taxon>
        <taxon>fabids</taxon>
        <taxon>Fabales</taxon>
        <taxon>Fabaceae</taxon>
        <taxon>Papilionoideae</taxon>
        <taxon>50 kb inversion clade</taxon>
        <taxon>NPAAA clade</taxon>
        <taxon>Hologalegina</taxon>
        <taxon>IRL clade</taxon>
        <taxon>Fabeae</taxon>
        <taxon>Vicia</taxon>
    </lineage>
</organism>
<protein>
    <recommendedName>
        <fullName evidence="6">DUF4283 domain-containing protein</fullName>
    </recommendedName>
</protein>
<feature type="compositionally biased region" description="Basic and acidic residues" evidence="1">
    <location>
        <begin position="239"/>
        <end position="253"/>
    </location>
</feature>
<evidence type="ECO:0000259" key="2">
    <source>
        <dbReference type="Pfam" id="PF14111"/>
    </source>
</evidence>
<sequence>MERWKQIQLSKEEEEGIIVETDETSEEETFQRTLVGKLWTESTFNTRAFKSTMVNAWKLKNPVEIQDLSKNLFLFKFSTKRDMEYILRSDAWSFDKSLLVLARVSGEEQPFDLTMHFETFWVRIYELPLMLRPEAMAKKMRDILGSFEEMDMKDAHPIDRFLRIKVTIDLRNPLKRGTVVKFKEKSLRVHFKYERLPTFCFVCRRIGHQLKDYKALEDLNEEGFEDIEEQELSYGQSRCETKEKEKEGERDQEVQQTKKKVILSEQRVVVSQDGGGGNIEVEKVAESLGAMDISLDKQNGSSNPGTIEVQKKKWTRKKGQSRKISKEIKGLGSSKIQLIDVMIVDRGIEDCGSGEKKRKQGSSLEAGDDKIPEVVFEIQHRLRQ</sequence>
<evidence type="ECO:0000313" key="5">
    <source>
        <dbReference type="Proteomes" id="UP001157006"/>
    </source>
</evidence>
<dbReference type="InterPro" id="IPR025836">
    <property type="entry name" value="Zn_knuckle_CX2CX4HX4C"/>
</dbReference>